<dbReference type="Gene3D" id="3.40.1190.20">
    <property type="match status" value="1"/>
</dbReference>
<reference evidence="2" key="2">
    <citation type="journal article" date="2015" name="ISME J.">
        <title>A new class of marine Euryarchaeota group II from the Mediterranean deep chlorophyll maximum.</title>
        <authorList>
            <person name="Martin-Cuadrado A.B."/>
            <person name="Garcia-Heredia I."/>
            <person name="Molto A.G."/>
            <person name="Lopez-Ubeda R."/>
            <person name="Kimes N."/>
            <person name="Lopez-Garcia P."/>
            <person name="Moreira D."/>
            <person name="Rodriguez-Valera F."/>
        </authorList>
    </citation>
    <scope>NUCLEOTIDE SEQUENCE</scope>
</reference>
<dbReference type="AlphaFoldDB" id="A0A1B1TDU7"/>
<feature type="domain" description="Carbohydrate kinase PfkB" evidence="1">
    <location>
        <begin position="27"/>
        <end position="320"/>
    </location>
</feature>
<dbReference type="SUPFAM" id="SSF53613">
    <property type="entry name" value="Ribokinase-like"/>
    <property type="match status" value="1"/>
</dbReference>
<dbReference type="GO" id="GO:0005829">
    <property type="term" value="C:cytosol"/>
    <property type="evidence" value="ECO:0007669"/>
    <property type="project" value="TreeGrafter"/>
</dbReference>
<dbReference type="InterPro" id="IPR029056">
    <property type="entry name" value="Ribokinase-like"/>
</dbReference>
<name>A0A1B1TDU7_9ARCH</name>
<reference evidence="2" key="1">
    <citation type="submission" date="2014-11" db="EMBL/GenBank/DDBJ databases">
        <authorList>
            <person name="Zhu J."/>
            <person name="Qi W."/>
            <person name="Song R."/>
        </authorList>
    </citation>
    <scope>NUCLEOTIDE SEQUENCE</scope>
</reference>
<dbReference type="PANTHER" id="PTHR46969">
    <property type="entry name" value="BIFUNCTIONAL PROTEIN HLDE"/>
    <property type="match status" value="1"/>
</dbReference>
<dbReference type="GO" id="GO:0033786">
    <property type="term" value="F:heptose-1-phosphate adenylyltransferase activity"/>
    <property type="evidence" value="ECO:0007669"/>
    <property type="project" value="TreeGrafter"/>
</dbReference>
<dbReference type="Pfam" id="PF00294">
    <property type="entry name" value="PfkB"/>
    <property type="match status" value="1"/>
</dbReference>
<dbReference type="EMBL" id="KP211887">
    <property type="protein sequence ID" value="ANV80438.1"/>
    <property type="molecule type" value="Genomic_DNA"/>
</dbReference>
<evidence type="ECO:0000313" key="2">
    <source>
        <dbReference type="EMBL" id="ANV80438.1"/>
    </source>
</evidence>
<accession>A0A1B1TDU7</accession>
<sequence>MDADDNLKSKTLKKLGNLLDNTNHSRVTLIGDIMLDRYHHGFANNLTSTAPVPVLKITDSEESPGAAAHIALSLNSLGMPVDFFSCVGKDSEGSSILSKLSDTGVDISNIIKIDNHKTLTKIRFYGSRESLLKNSQILLQADRGSLNPLSPEISSSLVSEALKSLEESCVLVISDYDKGVVSSEGAIKLIDKAKSKGIPIILDPKLTGLEKSRGATIVLFEIRGLALLQRRLDLKDSKETAHHLIDNYGWGSLLVLGGIEGMTLYSKDDDIYFPCNATSPEQQIGLHDAAAAALAISLGNGLSLLESVTLASAACDCILSAAASKEFISKDSLSLWLDDLSWRMQISDR</sequence>
<dbReference type="InterPro" id="IPR011611">
    <property type="entry name" value="PfkB_dom"/>
</dbReference>
<proteinExistence type="predicted"/>
<evidence type="ECO:0000259" key="1">
    <source>
        <dbReference type="Pfam" id="PF00294"/>
    </source>
</evidence>
<dbReference type="PANTHER" id="PTHR46969:SF1">
    <property type="entry name" value="BIFUNCTIONAL PROTEIN HLDE"/>
    <property type="match status" value="1"/>
</dbReference>
<dbReference type="GO" id="GO:0033785">
    <property type="term" value="F:heptose 7-phosphate kinase activity"/>
    <property type="evidence" value="ECO:0007669"/>
    <property type="project" value="TreeGrafter"/>
</dbReference>
<organism evidence="2">
    <name type="scientific">uncultured Poseidoniia archaeon</name>
    <dbReference type="NCBI Taxonomy" id="1697135"/>
    <lineage>
        <taxon>Archaea</taxon>
        <taxon>Methanobacteriati</taxon>
        <taxon>Thermoplasmatota</taxon>
        <taxon>Candidatus Poseidoniia</taxon>
        <taxon>environmental samples</taxon>
    </lineage>
</organism>
<protein>
    <submittedName>
        <fullName evidence="2">RfaE bifunctional protein (GmhC, hldE, waaE, rfaE)</fullName>
    </submittedName>
</protein>